<keyword evidence="7" id="KW-1185">Reference proteome</keyword>
<dbReference type="PANTHER" id="PTHR45614:SF266">
    <property type="entry name" value="TRANSCRIPTION FACTOR MYB3R-4"/>
    <property type="match status" value="1"/>
</dbReference>
<comment type="subcellular location">
    <subcellularLocation>
        <location evidence="1">Nucleus</location>
    </subcellularLocation>
</comment>
<dbReference type="CDD" id="cd00167">
    <property type="entry name" value="SANT"/>
    <property type="match status" value="3"/>
</dbReference>
<dbReference type="PROSITE" id="PS50090">
    <property type="entry name" value="MYB_LIKE"/>
    <property type="match status" value="3"/>
</dbReference>
<dbReference type="InterPro" id="IPR001005">
    <property type="entry name" value="SANT/Myb"/>
</dbReference>
<keyword evidence="2" id="KW-0539">Nucleus</keyword>
<dbReference type="EMBL" id="OZ021741">
    <property type="protein sequence ID" value="CAK9325608.1"/>
    <property type="molecule type" value="Genomic_DNA"/>
</dbReference>
<feature type="domain" description="HTH myb-type" evidence="5">
    <location>
        <begin position="118"/>
        <end position="169"/>
    </location>
</feature>
<accession>A0ABP0YYK2</accession>
<evidence type="ECO:0000256" key="2">
    <source>
        <dbReference type="ARBA" id="ARBA00023242"/>
    </source>
</evidence>
<dbReference type="SUPFAM" id="SSF46689">
    <property type="entry name" value="Homeodomain-like"/>
    <property type="match status" value="2"/>
</dbReference>
<dbReference type="Pfam" id="PF00249">
    <property type="entry name" value="Myb_DNA-binding"/>
    <property type="match status" value="1"/>
</dbReference>
<feature type="domain" description="HTH myb-type" evidence="5">
    <location>
        <begin position="226"/>
        <end position="276"/>
    </location>
</feature>
<evidence type="ECO:0000256" key="1">
    <source>
        <dbReference type="ARBA" id="ARBA00004123"/>
    </source>
</evidence>
<feature type="domain" description="Myb-like" evidence="4">
    <location>
        <begin position="118"/>
        <end position="169"/>
    </location>
</feature>
<sequence>MVKSSGPFKLSFPISKPFRSRYEFLFLFAVAHSLVLPIKFLLLEDSLMRPVSIAASSFIYLSALRRRSTPTPELGYYAFVPLCQEVMEGDKTISTPSDNPEARDQKIRALHGRTSGPTRRSTKGQWTPEEDEILRQAVDHFKGKNWKKIAGYFKDRTDVQCLHRWQKVLNPELVKGPWSKEEDEIIIELVNKYGPKKWSTIATHLPGRIGKQCRERWHNHLNPNINKEAWTQEEELALIRAHQIYGNRWAELTKFLPGRTDNAIKNHWNSSVKKKLDSYLASGLLTQFQDPIPVGQPNQIPVSSSKVLGSGNDSGLNGMDTEEISECSQDATVADSFMSDSACATLNMRKEFQLIEDLRLGKEQSSSPVSSSEPYYPPTEVNTCPMAEFAQEVGHSLPPQEQNHLHDCRTASNRDQCDYISSIQLSKEASRFQSIGNGMDESHGAGDSAQNSSMIKGAAASAEAECMFISDDECCRVLFSDPKSDRRDLNSNLKEGPCISEMCDYEVPVHSLGTPKVESNHTSAPQLYNHPSANNVQEKNSSHQSGMLIPSMVPVNRDMILFGGTGSNQLSVGALEHECITSQQNGFVYNGGTSKPSYFDVADNPEIQEQPGGLEDLPKSIFVNTFATAAADGTGTCTRSDERTKQNDEHQESGALCYEPPRFPSLDVPFFSCDLIQSGSEMQEYSPLGIRQLMMSSLNSVTPFRLWDSPSRDTSPDVVLKTAAKTFTSTPSILKKRHRDLMSPLSEKRIDKKLETDMTSSLTENFSRLDVVFNDGSDKASILSPSNLKKSIENSAEDKENMYCTFEEREEKKDDGNESPVVIVSENGFPKSCSQDYTKQGTVDTEMICVQSAAEIVPPGVLAEHDANDLLLHSVDRKALTSSTGIKKRHYLSKLEDASNADDVSNVPTCELPVTSSAFLEKIDSTRSQTTVTIIAPLSGPGETPFKRSIESPSAWMSPWFFNSFLPGPRIDTEISIEDIGYFSSPKERSLDAIGLMKQVSERTAAACANAHEVLGNETPETLLKGTRMKHLHCDETVLAECRVLDFSECGSPGKKVGTENVKTTAATTLASPPSYLLKGCR</sequence>
<name>A0ABP0YYK2_9ROSI</name>
<evidence type="ECO:0000259" key="4">
    <source>
        <dbReference type="PROSITE" id="PS50090"/>
    </source>
</evidence>
<reference evidence="6 7" key="1">
    <citation type="submission" date="2024-03" db="EMBL/GenBank/DDBJ databases">
        <authorList>
            <person name="Gkanogiannis A."/>
            <person name="Becerra Lopez-Lavalle L."/>
        </authorList>
    </citation>
    <scope>NUCLEOTIDE SEQUENCE [LARGE SCALE GENOMIC DNA]</scope>
</reference>
<protein>
    <submittedName>
        <fullName evidence="6">Uncharacterized protein</fullName>
    </submittedName>
</protein>
<dbReference type="Gene3D" id="1.10.10.60">
    <property type="entry name" value="Homeodomain-like"/>
    <property type="match status" value="3"/>
</dbReference>
<evidence type="ECO:0000313" key="6">
    <source>
        <dbReference type="EMBL" id="CAK9325608.1"/>
    </source>
</evidence>
<dbReference type="InterPro" id="IPR017930">
    <property type="entry name" value="Myb_dom"/>
</dbReference>
<feature type="region of interest" description="Disordered" evidence="3">
    <location>
        <begin position="92"/>
        <end position="127"/>
    </location>
</feature>
<dbReference type="Pfam" id="PF13921">
    <property type="entry name" value="Myb_DNA-bind_6"/>
    <property type="match status" value="1"/>
</dbReference>
<feature type="domain" description="Myb-like" evidence="4">
    <location>
        <begin position="170"/>
        <end position="221"/>
    </location>
</feature>
<dbReference type="PANTHER" id="PTHR45614">
    <property type="entry name" value="MYB PROTEIN-RELATED"/>
    <property type="match status" value="1"/>
</dbReference>
<dbReference type="SMART" id="SM00717">
    <property type="entry name" value="SANT"/>
    <property type="match status" value="3"/>
</dbReference>
<feature type="region of interest" description="Disordered" evidence="3">
    <location>
        <begin position="633"/>
        <end position="653"/>
    </location>
</feature>
<dbReference type="PROSITE" id="PS51294">
    <property type="entry name" value="HTH_MYB"/>
    <property type="match status" value="3"/>
</dbReference>
<evidence type="ECO:0000256" key="3">
    <source>
        <dbReference type="SAM" id="MobiDB-lite"/>
    </source>
</evidence>
<dbReference type="InterPro" id="IPR050560">
    <property type="entry name" value="MYB_TF"/>
</dbReference>
<proteinExistence type="predicted"/>
<evidence type="ECO:0000313" key="7">
    <source>
        <dbReference type="Proteomes" id="UP001642487"/>
    </source>
</evidence>
<gene>
    <name evidence="6" type="ORF">CITCOLO1_LOCUS17874</name>
</gene>
<feature type="domain" description="Myb-like" evidence="4">
    <location>
        <begin position="222"/>
        <end position="272"/>
    </location>
</feature>
<feature type="domain" description="HTH myb-type" evidence="5">
    <location>
        <begin position="170"/>
        <end position="225"/>
    </location>
</feature>
<feature type="compositionally biased region" description="Basic and acidic residues" evidence="3">
    <location>
        <begin position="639"/>
        <end position="652"/>
    </location>
</feature>
<organism evidence="6 7">
    <name type="scientific">Citrullus colocynthis</name>
    <name type="common">colocynth</name>
    <dbReference type="NCBI Taxonomy" id="252529"/>
    <lineage>
        <taxon>Eukaryota</taxon>
        <taxon>Viridiplantae</taxon>
        <taxon>Streptophyta</taxon>
        <taxon>Embryophyta</taxon>
        <taxon>Tracheophyta</taxon>
        <taxon>Spermatophyta</taxon>
        <taxon>Magnoliopsida</taxon>
        <taxon>eudicotyledons</taxon>
        <taxon>Gunneridae</taxon>
        <taxon>Pentapetalae</taxon>
        <taxon>rosids</taxon>
        <taxon>fabids</taxon>
        <taxon>Cucurbitales</taxon>
        <taxon>Cucurbitaceae</taxon>
        <taxon>Benincaseae</taxon>
        <taxon>Citrullus</taxon>
    </lineage>
</organism>
<feature type="compositionally biased region" description="Polar residues" evidence="3">
    <location>
        <begin position="115"/>
        <end position="125"/>
    </location>
</feature>
<dbReference type="InterPro" id="IPR009057">
    <property type="entry name" value="Homeodomain-like_sf"/>
</dbReference>
<evidence type="ECO:0000259" key="5">
    <source>
        <dbReference type="PROSITE" id="PS51294"/>
    </source>
</evidence>
<dbReference type="Proteomes" id="UP001642487">
    <property type="component" value="Chromosome 7"/>
</dbReference>